<dbReference type="RefSeq" id="WP_248360033.1">
    <property type="nucleotide sequence ID" value="NZ_AP025591.1"/>
</dbReference>
<dbReference type="Pfam" id="PF00072">
    <property type="entry name" value="Response_reg"/>
    <property type="match status" value="1"/>
</dbReference>
<organism evidence="3 4">
    <name type="scientific">Anaeromyxobacter oryzae</name>
    <dbReference type="NCBI Taxonomy" id="2918170"/>
    <lineage>
        <taxon>Bacteria</taxon>
        <taxon>Pseudomonadati</taxon>
        <taxon>Myxococcota</taxon>
        <taxon>Myxococcia</taxon>
        <taxon>Myxococcales</taxon>
        <taxon>Cystobacterineae</taxon>
        <taxon>Anaeromyxobacteraceae</taxon>
        <taxon>Anaeromyxobacter</taxon>
    </lineage>
</organism>
<dbReference type="InterPro" id="IPR001789">
    <property type="entry name" value="Sig_transdc_resp-reg_receiver"/>
</dbReference>
<dbReference type="SUPFAM" id="SSF52172">
    <property type="entry name" value="CheY-like"/>
    <property type="match status" value="1"/>
</dbReference>
<feature type="modified residue" description="4-aspartylphosphate" evidence="1">
    <location>
        <position position="53"/>
    </location>
</feature>
<name>A0ABM7WSE0_9BACT</name>
<dbReference type="EMBL" id="AP025591">
    <property type="protein sequence ID" value="BDG02401.1"/>
    <property type="molecule type" value="Genomic_DNA"/>
</dbReference>
<protein>
    <recommendedName>
        <fullName evidence="2">Response regulatory domain-containing protein</fullName>
    </recommendedName>
</protein>
<gene>
    <name evidence="3" type="ORF">AMOR_13970</name>
</gene>
<evidence type="ECO:0000313" key="3">
    <source>
        <dbReference type="EMBL" id="BDG02401.1"/>
    </source>
</evidence>
<reference evidence="4" key="1">
    <citation type="journal article" date="2022" name="Int. J. Syst. Evol. Microbiol.">
        <title>Anaeromyxobacter oryzae sp. nov., Anaeromyxobacter diazotrophicus sp. nov. and Anaeromyxobacter paludicola sp. nov., isolated from paddy soils.</title>
        <authorList>
            <person name="Itoh H."/>
            <person name="Xu Z."/>
            <person name="Mise K."/>
            <person name="Masuda Y."/>
            <person name="Ushijima N."/>
            <person name="Hayakawa C."/>
            <person name="Shiratori Y."/>
            <person name="Senoo K."/>
        </authorList>
    </citation>
    <scope>NUCLEOTIDE SEQUENCE [LARGE SCALE GENOMIC DNA]</scope>
    <source>
        <strain evidence="4">Red232</strain>
    </source>
</reference>
<evidence type="ECO:0000256" key="1">
    <source>
        <dbReference type="PROSITE-ProRule" id="PRU00169"/>
    </source>
</evidence>
<proteinExistence type="predicted"/>
<evidence type="ECO:0000259" key="2">
    <source>
        <dbReference type="PROSITE" id="PS50110"/>
    </source>
</evidence>
<evidence type="ECO:0000313" key="4">
    <source>
        <dbReference type="Proteomes" id="UP001162891"/>
    </source>
</evidence>
<feature type="domain" description="Response regulatory" evidence="2">
    <location>
        <begin position="5"/>
        <end position="118"/>
    </location>
</feature>
<accession>A0ABM7WSE0</accession>
<keyword evidence="4" id="KW-1185">Reference proteome</keyword>
<keyword evidence="1" id="KW-0597">Phosphoprotein</keyword>
<dbReference type="InterPro" id="IPR011006">
    <property type="entry name" value="CheY-like_superfamily"/>
</dbReference>
<sequence>MTVPRVLIIHGDRWARRFLSRVLEDSCDLSLAEDEAEALSWLTAERFDVVLSDVHVAASGAAPFAATLEATSPGAEVILVAGAREGERCEDLRACGVLECLPDAFDPDSVTRALQRAIDRKALRAEIERLREELHRARDGQSSWQA</sequence>
<dbReference type="Proteomes" id="UP001162891">
    <property type="component" value="Chromosome"/>
</dbReference>
<dbReference type="Gene3D" id="3.40.50.2300">
    <property type="match status" value="1"/>
</dbReference>
<dbReference type="PROSITE" id="PS50110">
    <property type="entry name" value="RESPONSE_REGULATORY"/>
    <property type="match status" value="1"/>
</dbReference>